<evidence type="ECO:0000313" key="9">
    <source>
        <dbReference type="EMBL" id="ABJ81795.1"/>
    </source>
</evidence>
<dbReference type="Pfam" id="PF04545">
    <property type="entry name" value="Sigma70_r4"/>
    <property type="match status" value="1"/>
</dbReference>
<dbReference type="PRINTS" id="PR00046">
    <property type="entry name" value="SIGMA70FCT"/>
</dbReference>
<dbReference type="Pfam" id="PF04539">
    <property type="entry name" value="Sigma70_r3"/>
    <property type="match status" value="1"/>
</dbReference>
<accession>Q02AX1</accession>
<dbReference type="EMBL" id="CP000473">
    <property type="protein sequence ID" value="ABJ81795.1"/>
    <property type="molecule type" value="Genomic_DNA"/>
</dbReference>
<feature type="short sequence motif" description="Interaction with polymerase core subunit RpoC" evidence="6">
    <location>
        <begin position="307"/>
        <end position="310"/>
    </location>
</feature>
<dbReference type="GO" id="GO:0006352">
    <property type="term" value="P:DNA-templated transcription initiation"/>
    <property type="evidence" value="ECO:0007669"/>
    <property type="project" value="UniProtKB-UniRule"/>
</dbReference>
<dbReference type="HAMAP" id="MF_00963">
    <property type="entry name" value="Sigma70_RpoD_SigA"/>
    <property type="match status" value="1"/>
</dbReference>
<evidence type="ECO:0000256" key="5">
    <source>
        <dbReference type="ARBA" id="ARBA00023163"/>
    </source>
</evidence>
<dbReference type="InterPro" id="IPR013324">
    <property type="entry name" value="RNA_pol_sigma_r3/r4-like"/>
</dbReference>
<evidence type="ECO:0000256" key="3">
    <source>
        <dbReference type="ARBA" id="ARBA00023082"/>
    </source>
</evidence>
<dbReference type="NCBIfam" id="TIGR02937">
    <property type="entry name" value="sigma70-ECF"/>
    <property type="match status" value="1"/>
</dbReference>
<dbReference type="KEGG" id="sus:Acid_0796"/>
<dbReference type="InterPro" id="IPR007627">
    <property type="entry name" value="RNA_pol_sigma70_r2"/>
</dbReference>
<dbReference type="InterPro" id="IPR000943">
    <property type="entry name" value="RNA_pol_sigma70"/>
</dbReference>
<dbReference type="CDD" id="cd06171">
    <property type="entry name" value="Sigma70_r4"/>
    <property type="match status" value="1"/>
</dbReference>
<dbReference type="InterPro" id="IPR014284">
    <property type="entry name" value="RNA_pol_sigma-70_dom"/>
</dbReference>
<dbReference type="InterPro" id="IPR009042">
    <property type="entry name" value="RNA_pol_sigma70_r1_2"/>
</dbReference>
<dbReference type="AlphaFoldDB" id="Q02AX1"/>
<dbReference type="FunFam" id="1.10.601.10:FF:000001">
    <property type="entry name" value="RNA polymerase sigma factor SigA"/>
    <property type="match status" value="1"/>
</dbReference>
<dbReference type="InterPro" id="IPR007624">
    <property type="entry name" value="RNA_pol_sigma70_r3"/>
</dbReference>
<proteinExistence type="inferred from homology"/>
<evidence type="ECO:0000256" key="1">
    <source>
        <dbReference type="ARBA" id="ARBA00022490"/>
    </source>
</evidence>
<feature type="region of interest" description="Sigma-70 factor domain-4" evidence="6">
    <location>
        <begin position="451"/>
        <end position="504"/>
    </location>
</feature>
<feature type="domain" description="RNA polymerase sigma-70" evidence="7">
    <location>
        <begin position="307"/>
        <end position="320"/>
    </location>
</feature>
<dbReference type="GO" id="GO:0016987">
    <property type="term" value="F:sigma factor activity"/>
    <property type="evidence" value="ECO:0007669"/>
    <property type="project" value="UniProtKB-UniRule"/>
</dbReference>
<organism evidence="9">
    <name type="scientific">Solibacter usitatus (strain Ellin6076)</name>
    <dbReference type="NCBI Taxonomy" id="234267"/>
    <lineage>
        <taxon>Bacteria</taxon>
        <taxon>Pseudomonadati</taxon>
        <taxon>Acidobacteriota</taxon>
        <taxon>Terriglobia</taxon>
        <taxon>Bryobacterales</taxon>
        <taxon>Solibacteraceae</taxon>
        <taxon>Candidatus Solibacter</taxon>
    </lineage>
</organism>
<gene>
    <name evidence="6" type="primary">sigA</name>
    <name evidence="9" type="ordered locus">Acid_0796</name>
</gene>
<evidence type="ECO:0000256" key="4">
    <source>
        <dbReference type="ARBA" id="ARBA00023125"/>
    </source>
</evidence>
<dbReference type="Pfam" id="PF04542">
    <property type="entry name" value="Sigma70_r2"/>
    <property type="match status" value="1"/>
</dbReference>
<evidence type="ECO:0000256" key="2">
    <source>
        <dbReference type="ARBA" id="ARBA00023015"/>
    </source>
</evidence>
<keyword evidence="5 6" id="KW-0804">Transcription</keyword>
<dbReference type="STRING" id="234267.Acid_0796"/>
<dbReference type="GO" id="GO:0003677">
    <property type="term" value="F:DNA binding"/>
    <property type="evidence" value="ECO:0007669"/>
    <property type="project" value="UniProtKB-UniRule"/>
</dbReference>
<keyword evidence="1 6" id="KW-0963">Cytoplasm</keyword>
<dbReference type="InterPro" id="IPR007630">
    <property type="entry name" value="RNA_pol_sigma70_r4"/>
</dbReference>
<dbReference type="PROSITE" id="PS00715">
    <property type="entry name" value="SIGMA70_1"/>
    <property type="match status" value="1"/>
</dbReference>
<dbReference type="PANTHER" id="PTHR30603">
    <property type="entry name" value="RNA POLYMERASE SIGMA FACTOR RPO"/>
    <property type="match status" value="1"/>
</dbReference>
<comment type="function">
    <text evidence="6">Sigma factors are initiation factors that promote the attachment of RNA polymerase to specific initiation sites and are then released. This sigma factor is the primary sigma factor during exponential growth.</text>
</comment>
<dbReference type="InterPro" id="IPR050239">
    <property type="entry name" value="Sigma-70_RNA_pol_init_factors"/>
</dbReference>
<keyword evidence="2 6" id="KW-0805">Transcription regulation</keyword>
<dbReference type="SUPFAM" id="SSF88946">
    <property type="entry name" value="Sigma2 domain of RNA polymerase sigma factors"/>
    <property type="match status" value="1"/>
</dbReference>
<evidence type="ECO:0000256" key="6">
    <source>
        <dbReference type="HAMAP-Rule" id="MF_00963"/>
    </source>
</evidence>
<dbReference type="PROSITE" id="PS00716">
    <property type="entry name" value="SIGMA70_2"/>
    <property type="match status" value="1"/>
</dbReference>
<dbReference type="GO" id="GO:0005737">
    <property type="term" value="C:cytoplasm"/>
    <property type="evidence" value="ECO:0007669"/>
    <property type="project" value="UniProtKB-SubCell"/>
</dbReference>
<dbReference type="Pfam" id="PF00140">
    <property type="entry name" value="Sigma70_r1_2"/>
    <property type="match status" value="1"/>
</dbReference>
<comment type="subcellular location">
    <subcellularLocation>
        <location evidence="6">Cytoplasm</location>
    </subcellularLocation>
</comment>
<comment type="similarity">
    <text evidence="6">Belongs to the sigma-70 factor family. RpoD/SigA subfamily.</text>
</comment>
<keyword evidence="3 6" id="KW-0731">Sigma factor</keyword>
<dbReference type="HOGENOM" id="CLU_014793_7_2_0"/>
<feature type="DNA-binding region" description="H-T-H motif" evidence="6">
    <location>
        <begin position="477"/>
        <end position="496"/>
    </location>
</feature>
<evidence type="ECO:0000259" key="7">
    <source>
        <dbReference type="PROSITE" id="PS00715"/>
    </source>
</evidence>
<dbReference type="InterPro" id="IPR028630">
    <property type="entry name" value="Sigma70_RpoD"/>
</dbReference>
<name>Q02AX1_SOLUE</name>
<feature type="region of interest" description="Sigma-70 factor domain-2" evidence="6">
    <location>
        <begin position="283"/>
        <end position="353"/>
    </location>
</feature>
<dbReference type="InterPro" id="IPR036388">
    <property type="entry name" value="WH-like_DNA-bd_sf"/>
</dbReference>
<feature type="region of interest" description="Sigma-70 factor domain-3" evidence="6">
    <location>
        <begin position="362"/>
        <end position="438"/>
    </location>
</feature>
<dbReference type="InterPro" id="IPR013325">
    <property type="entry name" value="RNA_pol_sigma_r2"/>
</dbReference>
<dbReference type="SUPFAM" id="SSF88659">
    <property type="entry name" value="Sigma3 and sigma4 domains of RNA polymerase sigma factors"/>
    <property type="match status" value="2"/>
</dbReference>
<sequence length="518" mass="59285">MPVGEVSLKVDQFEDQFLAENPEALGLSFEDDPKFFDPEAAHEADFLHPAPVEESIYTDDPVRVYLREMGAVPLLTREGEVDLARRMERGKLRMQKAISRSALVQRVVVDVADQLKRANIEIESVVDLGDVEEGSPADVKVRNEAAKHFADIVVLHKKLQQLEDKVEATPLASKKPRKRLCAKLNRSKVETSLAIRRAPFRLIKWKEFAREIERAVDEISHLDSEIKRLEVRSNPTQQLRLRELKREIKKREIAAGATLPELKHSLTVIRHGEAEAERAKKDLVEANLRLVVSVAKKYVNRGLHLLDLIQEGNIGLMRAADKFEYRRGYKFSTYATWWIRQAITRAIADQSRTIRIPVHMNESMNKFLRATRELEKELGRTPTNDEIGRRMDIPVEKVQKLKTISRDPVSLETPVGRDGESALGDLIEDRWVGSPVDAVIESNVRDETAGILKTLSPKEEKVIRMRFGIGCEREHTLEEIGQEFDVTRERIRQIEAKALRQLRAPERARRLRALMAAR</sequence>
<feature type="domain" description="RNA polymerase sigma-70" evidence="8">
    <location>
        <begin position="476"/>
        <end position="502"/>
    </location>
</feature>
<dbReference type="NCBIfam" id="TIGR02393">
    <property type="entry name" value="RpoD_Cterm"/>
    <property type="match status" value="1"/>
</dbReference>
<dbReference type="PANTHER" id="PTHR30603:SF60">
    <property type="entry name" value="RNA POLYMERASE SIGMA FACTOR RPOD"/>
    <property type="match status" value="1"/>
</dbReference>
<reference evidence="9" key="1">
    <citation type="submission" date="2006-10" db="EMBL/GenBank/DDBJ databases">
        <title>Complete sequence of Solibacter usitatus Ellin6076.</title>
        <authorList>
            <consortium name="US DOE Joint Genome Institute"/>
            <person name="Copeland A."/>
            <person name="Lucas S."/>
            <person name="Lapidus A."/>
            <person name="Barry K."/>
            <person name="Detter J.C."/>
            <person name="Glavina del Rio T."/>
            <person name="Hammon N."/>
            <person name="Israni S."/>
            <person name="Dalin E."/>
            <person name="Tice H."/>
            <person name="Pitluck S."/>
            <person name="Thompson L.S."/>
            <person name="Brettin T."/>
            <person name="Bruce D."/>
            <person name="Han C."/>
            <person name="Tapia R."/>
            <person name="Gilna P."/>
            <person name="Schmutz J."/>
            <person name="Larimer F."/>
            <person name="Land M."/>
            <person name="Hauser L."/>
            <person name="Kyrpides N."/>
            <person name="Mikhailova N."/>
            <person name="Janssen P.H."/>
            <person name="Kuske C.R."/>
            <person name="Richardson P."/>
        </authorList>
    </citation>
    <scope>NUCLEOTIDE SEQUENCE</scope>
    <source>
        <strain evidence="9">Ellin6076</strain>
    </source>
</reference>
<dbReference type="InterPro" id="IPR012760">
    <property type="entry name" value="RNA_pol_sigma_RpoD_C"/>
</dbReference>
<dbReference type="eggNOG" id="COG0568">
    <property type="taxonomic scope" value="Bacteria"/>
</dbReference>
<dbReference type="Gene3D" id="1.10.601.10">
    <property type="entry name" value="RNA Polymerase Primary Sigma Factor"/>
    <property type="match status" value="1"/>
</dbReference>
<dbReference type="InParanoid" id="Q02AX1"/>
<keyword evidence="4 6" id="KW-0238">DNA-binding</keyword>
<evidence type="ECO:0000259" key="8">
    <source>
        <dbReference type="PROSITE" id="PS00716"/>
    </source>
</evidence>
<dbReference type="Gene3D" id="1.10.10.10">
    <property type="entry name" value="Winged helix-like DNA-binding domain superfamily/Winged helix DNA-binding domain"/>
    <property type="match status" value="2"/>
</dbReference>
<comment type="subunit">
    <text evidence="6">Interacts transiently with the RNA polymerase catalytic core.</text>
</comment>
<protein>
    <recommendedName>
        <fullName evidence="6">RNA polymerase sigma factor SigA</fullName>
    </recommendedName>
</protein>